<keyword evidence="2 6" id="KW-0812">Transmembrane</keyword>
<reference evidence="7 8" key="1">
    <citation type="journal article" date="2019" name="Int. J. Syst. Evol. Microbiol.">
        <title>The Global Catalogue of Microorganisms (GCM) 10K type strain sequencing project: providing services to taxonomists for standard genome sequencing and annotation.</title>
        <authorList>
            <consortium name="The Broad Institute Genomics Platform"/>
            <consortium name="The Broad Institute Genome Sequencing Center for Infectious Disease"/>
            <person name="Wu L."/>
            <person name="Ma J."/>
        </authorList>
    </citation>
    <scope>NUCLEOTIDE SEQUENCE [LARGE SCALE GENOMIC DNA]</scope>
    <source>
        <strain evidence="7 8">GX26</strain>
    </source>
</reference>
<evidence type="ECO:0000256" key="3">
    <source>
        <dbReference type="ARBA" id="ARBA00022989"/>
    </source>
</evidence>
<evidence type="ECO:0000256" key="6">
    <source>
        <dbReference type="SAM" id="Phobius"/>
    </source>
</evidence>
<feature type="region of interest" description="Disordered" evidence="5">
    <location>
        <begin position="1"/>
        <end position="21"/>
    </location>
</feature>
<evidence type="ECO:0000256" key="2">
    <source>
        <dbReference type="ARBA" id="ARBA00022692"/>
    </source>
</evidence>
<evidence type="ECO:0000256" key="4">
    <source>
        <dbReference type="ARBA" id="ARBA00023136"/>
    </source>
</evidence>
<keyword evidence="8" id="KW-1185">Reference proteome</keyword>
<feature type="transmembrane region" description="Helical" evidence="6">
    <location>
        <begin position="146"/>
        <end position="168"/>
    </location>
</feature>
<dbReference type="InterPro" id="IPR000537">
    <property type="entry name" value="UbiA_prenyltransferase"/>
</dbReference>
<dbReference type="Proteomes" id="UP001596395">
    <property type="component" value="Unassembled WGS sequence"/>
</dbReference>
<dbReference type="AlphaFoldDB" id="A0ABD5VFP6"/>
<protein>
    <submittedName>
        <fullName evidence="7">UbiA family prenyltransferase</fullName>
    </submittedName>
</protein>
<evidence type="ECO:0000256" key="1">
    <source>
        <dbReference type="ARBA" id="ARBA00004651"/>
    </source>
</evidence>
<dbReference type="RefSeq" id="WP_336349884.1">
    <property type="nucleotide sequence ID" value="NZ_JAZAQL010000002.1"/>
</dbReference>
<dbReference type="Pfam" id="PF01040">
    <property type="entry name" value="UbiA"/>
    <property type="match status" value="1"/>
</dbReference>
<comment type="subcellular location">
    <subcellularLocation>
        <location evidence="1">Cell membrane</location>
        <topology evidence="1">Multi-pass membrane protein</topology>
    </subcellularLocation>
</comment>
<feature type="transmembrane region" description="Helical" evidence="6">
    <location>
        <begin position="174"/>
        <end position="195"/>
    </location>
</feature>
<name>A0ABD5VFP6_9EURY</name>
<accession>A0ABD5VFP6</accession>
<feature type="transmembrane region" description="Helical" evidence="6">
    <location>
        <begin position="117"/>
        <end position="134"/>
    </location>
</feature>
<evidence type="ECO:0000256" key="5">
    <source>
        <dbReference type="SAM" id="MobiDB-lite"/>
    </source>
</evidence>
<keyword evidence="4 6" id="KW-0472">Membrane</keyword>
<organism evidence="7 8">
    <name type="scientific">Halorubellus litoreus</name>
    <dbReference type="NCBI Taxonomy" id="755308"/>
    <lineage>
        <taxon>Archaea</taxon>
        <taxon>Methanobacteriati</taxon>
        <taxon>Methanobacteriota</taxon>
        <taxon>Stenosarchaea group</taxon>
        <taxon>Halobacteria</taxon>
        <taxon>Halobacteriales</taxon>
        <taxon>Halorubellaceae</taxon>
        <taxon>Halorubellus</taxon>
    </lineage>
</organism>
<comment type="caution">
    <text evidence="7">The sequence shown here is derived from an EMBL/GenBank/DDBJ whole genome shotgun (WGS) entry which is preliminary data.</text>
</comment>
<evidence type="ECO:0000313" key="7">
    <source>
        <dbReference type="EMBL" id="MFC6952902.1"/>
    </source>
</evidence>
<evidence type="ECO:0000313" key="8">
    <source>
        <dbReference type="Proteomes" id="UP001596395"/>
    </source>
</evidence>
<dbReference type="GO" id="GO:0005886">
    <property type="term" value="C:plasma membrane"/>
    <property type="evidence" value="ECO:0007669"/>
    <property type="project" value="UniProtKB-SubCell"/>
</dbReference>
<sequence>MSTDGERVQHRHPSLDLPTPSGVASALVHTSTVDAAVAAAKVLTVVLLLDLALSPAVAVGGLMAFAIYASNKLVDAEDETNAPERARFVGRYRRELAVATGVATVLALALAATAGPLALALTLLPAVAAVAYSVRLPVVDRRLKDVLGASTLLVAVSWALPTVALPIVWVDGAFTATAGVAFAFYLVQTAVAFEVRNVRDVTGDRAEGVRTLPVVFGTARTRRFLYAVDATALAAYATATATGVLPVAVGVVFGVATVASVGVTRCVDTGRDDARVCLLRDANYGLVLLVVALAA</sequence>
<keyword evidence="3 6" id="KW-1133">Transmembrane helix</keyword>
<dbReference type="EMBL" id="JBHSXN010000002">
    <property type="protein sequence ID" value="MFC6952902.1"/>
    <property type="molecule type" value="Genomic_DNA"/>
</dbReference>
<proteinExistence type="predicted"/>
<feature type="transmembrane region" description="Helical" evidence="6">
    <location>
        <begin position="92"/>
        <end position="111"/>
    </location>
</feature>
<gene>
    <name evidence="7" type="ORF">ACFQGB_08505</name>
</gene>
<feature type="transmembrane region" description="Helical" evidence="6">
    <location>
        <begin position="51"/>
        <end position="71"/>
    </location>
</feature>